<organism evidence="2 3">
    <name type="scientific">candidate division WWE3 bacterium CG10_big_fil_rev_8_21_14_0_10_32_10</name>
    <dbReference type="NCBI Taxonomy" id="1975090"/>
    <lineage>
        <taxon>Bacteria</taxon>
        <taxon>Katanobacteria</taxon>
    </lineage>
</organism>
<name>A0A2H0RAZ5_UNCKA</name>
<feature type="transmembrane region" description="Helical" evidence="1">
    <location>
        <begin position="12"/>
        <end position="30"/>
    </location>
</feature>
<proteinExistence type="predicted"/>
<evidence type="ECO:0000313" key="3">
    <source>
        <dbReference type="Proteomes" id="UP000230214"/>
    </source>
</evidence>
<evidence type="ECO:0000313" key="2">
    <source>
        <dbReference type="EMBL" id="PIR43526.1"/>
    </source>
</evidence>
<accession>A0A2H0RAZ5</accession>
<keyword evidence="1" id="KW-0812">Transmembrane</keyword>
<protein>
    <submittedName>
        <fullName evidence="2">Uncharacterized protein</fullName>
    </submittedName>
</protein>
<keyword evidence="1" id="KW-1133">Transmembrane helix</keyword>
<comment type="caution">
    <text evidence="2">The sequence shown here is derived from an EMBL/GenBank/DDBJ whole genome shotgun (WGS) entry which is preliminary data.</text>
</comment>
<evidence type="ECO:0000256" key="1">
    <source>
        <dbReference type="SAM" id="Phobius"/>
    </source>
</evidence>
<sequence>MNKVTSRLKILVYANIINILLLPIKGYFIQKDFFLFLKQEPVLVNLLMEIFSSIAISIILFPIFILLKRAKLLSSVKPLDILLTYFVLQALLFIFWEYLFLVILIS</sequence>
<keyword evidence="1" id="KW-0472">Membrane</keyword>
<dbReference type="AlphaFoldDB" id="A0A2H0RAZ5"/>
<gene>
    <name evidence="2" type="ORF">COV24_02335</name>
</gene>
<dbReference type="EMBL" id="PCXU01000020">
    <property type="protein sequence ID" value="PIR43526.1"/>
    <property type="molecule type" value="Genomic_DNA"/>
</dbReference>
<dbReference type="Proteomes" id="UP000230214">
    <property type="component" value="Unassembled WGS sequence"/>
</dbReference>
<reference evidence="2 3" key="1">
    <citation type="submission" date="2017-09" db="EMBL/GenBank/DDBJ databases">
        <title>Depth-based differentiation of microbial function through sediment-hosted aquifers and enrichment of novel symbionts in the deep terrestrial subsurface.</title>
        <authorList>
            <person name="Probst A.J."/>
            <person name="Ladd B."/>
            <person name="Jarett J.K."/>
            <person name="Geller-Mcgrath D.E."/>
            <person name="Sieber C.M."/>
            <person name="Emerson J.B."/>
            <person name="Anantharaman K."/>
            <person name="Thomas B.C."/>
            <person name="Malmstrom R."/>
            <person name="Stieglmeier M."/>
            <person name="Klingl A."/>
            <person name="Woyke T."/>
            <person name="Ryan C.M."/>
            <person name="Banfield J.F."/>
        </authorList>
    </citation>
    <scope>NUCLEOTIDE SEQUENCE [LARGE SCALE GENOMIC DNA]</scope>
    <source>
        <strain evidence="2">CG10_big_fil_rev_8_21_14_0_10_32_10</strain>
    </source>
</reference>
<feature type="transmembrane region" description="Helical" evidence="1">
    <location>
        <begin position="79"/>
        <end position="105"/>
    </location>
</feature>
<feature type="transmembrane region" description="Helical" evidence="1">
    <location>
        <begin position="42"/>
        <end position="67"/>
    </location>
</feature>